<gene>
    <name evidence="11" type="ORF">OHZ10_30590</name>
</gene>
<evidence type="ECO:0000259" key="10">
    <source>
        <dbReference type="Pfam" id="PF18113"/>
    </source>
</evidence>
<comment type="similarity">
    <text evidence="3">Belongs to the FAD-dependent oxidoreductase family.</text>
</comment>
<protein>
    <submittedName>
        <fullName evidence="11">FAD-dependent oxidoreductase</fullName>
    </submittedName>
</protein>
<reference evidence="11 12" key="1">
    <citation type="submission" date="2022-10" db="EMBL/GenBank/DDBJ databases">
        <title>Genomic of Burkholderia cepacia PN-1.</title>
        <authorList>
            <person name="Yang Y."/>
            <person name="Guan H."/>
            <person name="Huang J."/>
        </authorList>
    </citation>
    <scope>NUCLEOTIDE SEQUENCE [LARGE SCALE GENOMIC DNA]</scope>
    <source>
        <strain evidence="11 12">PN-1</strain>
    </source>
</reference>
<evidence type="ECO:0000313" key="11">
    <source>
        <dbReference type="EMBL" id="XAE50835.1"/>
    </source>
</evidence>
<dbReference type="RefSeq" id="WP_342705264.1">
    <property type="nucleotide sequence ID" value="NZ_CP109822.1"/>
</dbReference>
<name>A0ABZ3DNZ8_9BURK</name>
<dbReference type="Gene3D" id="3.50.50.60">
    <property type="entry name" value="FAD/NAD(P)-binding domain"/>
    <property type="match status" value="2"/>
</dbReference>
<dbReference type="InterPro" id="IPR050260">
    <property type="entry name" value="FAD-bd_OxRdtase"/>
</dbReference>
<feature type="domain" description="FAD/NAD(P)-binding" evidence="9">
    <location>
        <begin position="14"/>
        <end position="297"/>
    </location>
</feature>
<sequence length="396" mass="41443">MNANATSGNPRDPVVIVGTGLAGYTVAREWRKLDGDTPLVMISRDDGRFYSKPALSNALAQRKTPDQLAMADARTMADQLRATIRTQCAVRRIDSTKHEIVLDDGDVQRYRALVLATGADARRVRCEGEGADDVLSINDLADYARFRGGLRDCRSVAMLGAGLIGCEFANDLVAAGLTVTVIDPADAPLSRLLPAEAGRVFGQALSDAGVQWRLGTGVQSIARLARGYRLALTDGGQVEADLVISAVGLAPRIALARDAGLDVADGIVTDAWCRTSAPDIFALGDCAAIDGRVRPYVLPIMHAARALAQCLHGTPTRVAFPVMPIVVKTPAIPAVVVAADGGGRWTTEVGIGDAPHATRALCADPDSGRITGFALLDAATAEKAALLKTMAGDAAN</sequence>
<keyword evidence="12" id="KW-1185">Reference proteome</keyword>
<keyword evidence="4" id="KW-0963">Cytoplasm</keyword>
<proteinExistence type="inferred from homology"/>
<dbReference type="Pfam" id="PF07992">
    <property type="entry name" value="Pyr_redox_2"/>
    <property type="match status" value="1"/>
</dbReference>
<dbReference type="PRINTS" id="PR00368">
    <property type="entry name" value="FADPNR"/>
</dbReference>
<keyword evidence="6" id="KW-0274">FAD</keyword>
<organism evidence="11 12">
    <name type="scientific">Burkholderia arboris</name>
    <dbReference type="NCBI Taxonomy" id="488730"/>
    <lineage>
        <taxon>Bacteria</taxon>
        <taxon>Pseudomonadati</taxon>
        <taxon>Pseudomonadota</taxon>
        <taxon>Betaproteobacteria</taxon>
        <taxon>Burkholderiales</taxon>
        <taxon>Burkholderiaceae</taxon>
        <taxon>Burkholderia</taxon>
        <taxon>Burkholderia cepacia complex</taxon>
    </lineage>
</organism>
<keyword evidence="8" id="KW-0520">NAD</keyword>
<dbReference type="InterPro" id="IPR036188">
    <property type="entry name" value="FAD/NAD-bd_sf"/>
</dbReference>
<comment type="cofactor">
    <cofactor evidence="1">
        <name>FAD</name>
        <dbReference type="ChEBI" id="CHEBI:57692"/>
    </cofactor>
</comment>
<evidence type="ECO:0000256" key="2">
    <source>
        <dbReference type="ARBA" id="ARBA00004496"/>
    </source>
</evidence>
<evidence type="ECO:0000256" key="7">
    <source>
        <dbReference type="ARBA" id="ARBA00023002"/>
    </source>
</evidence>
<evidence type="ECO:0000256" key="1">
    <source>
        <dbReference type="ARBA" id="ARBA00001974"/>
    </source>
</evidence>
<dbReference type="Proteomes" id="UP001448498">
    <property type="component" value="Chromosome 3"/>
</dbReference>
<dbReference type="PANTHER" id="PTHR43429:SF3">
    <property type="entry name" value="NITRITE REDUCTASE [NAD(P)H]"/>
    <property type="match status" value="1"/>
</dbReference>
<dbReference type="Gene3D" id="3.30.390.120">
    <property type="match status" value="1"/>
</dbReference>
<dbReference type="EMBL" id="CP109822">
    <property type="protein sequence ID" value="XAE50835.1"/>
    <property type="molecule type" value="Genomic_DNA"/>
</dbReference>
<dbReference type="InterPro" id="IPR041364">
    <property type="entry name" value="Rbx-bd"/>
</dbReference>
<dbReference type="PRINTS" id="PR00411">
    <property type="entry name" value="PNDRDTASEI"/>
</dbReference>
<evidence type="ECO:0000256" key="6">
    <source>
        <dbReference type="ARBA" id="ARBA00022827"/>
    </source>
</evidence>
<dbReference type="SUPFAM" id="SSF51905">
    <property type="entry name" value="FAD/NAD(P)-binding domain"/>
    <property type="match status" value="2"/>
</dbReference>
<accession>A0ABZ3DNZ8</accession>
<evidence type="ECO:0000256" key="5">
    <source>
        <dbReference type="ARBA" id="ARBA00022630"/>
    </source>
</evidence>
<evidence type="ECO:0000256" key="3">
    <source>
        <dbReference type="ARBA" id="ARBA00006442"/>
    </source>
</evidence>
<evidence type="ECO:0000256" key="4">
    <source>
        <dbReference type="ARBA" id="ARBA00022490"/>
    </source>
</evidence>
<dbReference type="InterPro" id="IPR023753">
    <property type="entry name" value="FAD/NAD-binding_dom"/>
</dbReference>
<evidence type="ECO:0000256" key="8">
    <source>
        <dbReference type="ARBA" id="ARBA00023027"/>
    </source>
</evidence>
<keyword evidence="7" id="KW-0560">Oxidoreductase</keyword>
<comment type="subcellular location">
    <subcellularLocation>
        <location evidence="2">Cytoplasm</location>
    </subcellularLocation>
</comment>
<feature type="domain" description="Rubredoxin binding" evidence="10">
    <location>
        <begin position="317"/>
        <end position="390"/>
    </location>
</feature>
<dbReference type="PANTHER" id="PTHR43429">
    <property type="entry name" value="PYRIDINE NUCLEOTIDE-DISULFIDE OXIDOREDUCTASE DOMAIN-CONTAINING"/>
    <property type="match status" value="1"/>
</dbReference>
<evidence type="ECO:0000313" key="12">
    <source>
        <dbReference type="Proteomes" id="UP001448498"/>
    </source>
</evidence>
<keyword evidence="5" id="KW-0285">Flavoprotein</keyword>
<dbReference type="Pfam" id="PF18113">
    <property type="entry name" value="Rbx_binding"/>
    <property type="match status" value="1"/>
</dbReference>
<evidence type="ECO:0000259" key="9">
    <source>
        <dbReference type="Pfam" id="PF07992"/>
    </source>
</evidence>